<evidence type="ECO:0000313" key="1">
    <source>
        <dbReference type="EMBL" id="SPD17409.1"/>
    </source>
</evidence>
<proteinExistence type="predicted"/>
<dbReference type="AlphaFoldDB" id="A0A2N9I084"/>
<dbReference type="EMBL" id="OIVN01004445">
    <property type="protein sequence ID" value="SPD17409.1"/>
    <property type="molecule type" value="Genomic_DNA"/>
</dbReference>
<accession>A0A2N9I084</accession>
<sequence length="44" mass="5081">MGSKGRFRQSKELPELVKSIAEARSKVEEDRIVVQTQTHDARLR</sequence>
<gene>
    <name evidence="1" type="ORF">FSB_LOCUS45291</name>
</gene>
<reference evidence="1" key="1">
    <citation type="submission" date="2018-02" db="EMBL/GenBank/DDBJ databases">
        <authorList>
            <person name="Cohen D.B."/>
            <person name="Kent A.D."/>
        </authorList>
    </citation>
    <scope>NUCLEOTIDE SEQUENCE</scope>
</reference>
<name>A0A2N9I084_FAGSY</name>
<protein>
    <submittedName>
        <fullName evidence="1">Uncharacterized protein</fullName>
    </submittedName>
</protein>
<organism evidence="1">
    <name type="scientific">Fagus sylvatica</name>
    <name type="common">Beechnut</name>
    <dbReference type="NCBI Taxonomy" id="28930"/>
    <lineage>
        <taxon>Eukaryota</taxon>
        <taxon>Viridiplantae</taxon>
        <taxon>Streptophyta</taxon>
        <taxon>Embryophyta</taxon>
        <taxon>Tracheophyta</taxon>
        <taxon>Spermatophyta</taxon>
        <taxon>Magnoliopsida</taxon>
        <taxon>eudicotyledons</taxon>
        <taxon>Gunneridae</taxon>
        <taxon>Pentapetalae</taxon>
        <taxon>rosids</taxon>
        <taxon>fabids</taxon>
        <taxon>Fagales</taxon>
        <taxon>Fagaceae</taxon>
        <taxon>Fagus</taxon>
    </lineage>
</organism>